<sequence length="264" mass="29171">MAPANNPWGDIFLSHMLKASAPTFTLASLHRCGSNELLPRARTVVYRGMWTRLPDNPKNPAPRNPRTYTSFMPTFTTDFRMEKVPDLMPSSHSHAQQQSKSSGGGGPVEAVFWIPEACTQWRVRGRAFVLGPDIESDAAAPVRDALMPSMHPLDSEAGHEANWSWSRELTAHFGNLSPLMRGSFRGPPPGTPVTGPPDNGHGLGQRVTDVHDARARANFGVVVIVPDEVDRVDLSNPDESRRWNYKLDTGGQHPAPWKETVLWP</sequence>
<comment type="caution">
    <text evidence="3">The sequence shown here is derived from an EMBL/GenBank/DDBJ whole genome shotgun (WGS) entry which is preliminary data.</text>
</comment>
<name>A0A2C5YJF6_9HYPO</name>
<dbReference type="SUPFAM" id="SSF50475">
    <property type="entry name" value="FMN-binding split barrel"/>
    <property type="match status" value="1"/>
</dbReference>
<accession>A0A2C5YJF6</accession>
<feature type="compositionally biased region" description="Pro residues" evidence="1">
    <location>
        <begin position="186"/>
        <end position="195"/>
    </location>
</feature>
<protein>
    <recommendedName>
        <fullName evidence="2">Pyridoxamine 5'-phosphate oxidase Alr4036 family FMN-binding domain-containing protein</fullName>
    </recommendedName>
</protein>
<feature type="region of interest" description="Disordered" evidence="1">
    <location>
        <begin position="179"/>
        <end position="205"/>
    </location>
</feature>
<evidence type="ECO:0000259" key="2">
    <source>
        <dbReference type="Pfam" id="PF12766"/>
    </source>
</evidence>
<gene>
    <name evidence="3" type="ORF">CDD82_1500</name>
</gene>
<dbReference type="Gene3D" id="2.30.110.10">
    <property type="entry name" value="Electron Transport, Fmn-binding Protein, Chain A"/>
    <property type="match status" value="1"/>
</dbReference>
<evidence type="ECO:0000313" key="4">
    <source>
        <dbReference type="Proteomes" id="UP000224854"/>
    </source>
</evidence>
<dbReference type="Proteomes" id="UP000224854">
    <property type="component" value="Unassembled WGS sequence"/>
</dbReference>
<feature type="compositionally biased region" description="Low complexity" evidence="1">
    <location>
        <begin position="90"/>
        <end position="101"/>
    </location>
</feature>
<dbReference type="InterPro" id="IPR012349">
    <property type="entry name" value="Split_barrel_FMN-bd"/>
</dbReference>
<evidence type="ECO:0000256" key="1">
    <source>
        <dbReference type="SAM" id="MobiDB-lite"/>
    </source>
</evidence>
<dbReference type="GO" id="GO:0010181">
    <property type="term" value="F:FMN binding"/>
    <property type="evidence" value="ECO:0007669"/>
    <property type="project" value="InterPro"/>
</dbReference>
<evidence type="ECO:0000313" key="3">
    <source>
        <dbReference type="EMBL" id="PHH67124.1"/>
    </source>
</evidence>
<dbReference type="OrthoDB" id="5394411at2759"/>
<dbReference type="PANTHER" id="PTHR28243">
    <property type="entry name" value="AGL049CP"/>
    <property type="match status" value="1"/>
</dbReference>
<dbReference type="AlphaFoldDB" id="A0A2C5YJF6"/>
<dbReference type="InterPro" id="IPR024624">
    <property type="entry name" value="Pyridox_Oxase_Alr4036_FMN-bd"/>
</dbReference>
<organism evidence="3 4">
    <name type="scientific">Ophiocordyceps australis</name>
    <dbReference type="NCBI Taxonomy" id="1399860"/>
    <lineage>
        <taxon>Eukaryota</taxon>
        <taxon>Fungi</taxon>
        <taxon>Dikarya</taxon>
        <taxon>Ascomycota</taxon>
        <taxon>Pezizomycotina</taxon>
        <taxon>Sordariomycetes</taxon>
        <taxon>Hypocreomycetidae</taxon>
        <taxon>Hypocreales</taxon>
        <taxon>Ophiocordycipitaceae</taxon>
        <taxon>Ophiocordyceps</taxon>
    </lineage>
</organism>
<reference evidence="3 4" key="1">
    <citation type="submission" date="2017-06" db="EMBL/GenBank/DDBJ databases">
        <title>Ant-infecting Ophiocordyceps genomes reveal a high diversity of potential behavioral manipulation genes and a possible major role for enterotoxins.</title>
        <authorList>
            <person name="De Bekker C."/>
            <person name="Evans H.C."/>
            <person name="Brachmann A."/>
            <person name="Hughes D.P."/>
        </authorList>
    </citation>
    <scope>NUCLEOTIDE SEQUENCE [LARGE SCALE GENOMIC DNA]</scope>
    <source>
        <strain evidence="3 4">1348a</strain>
    </source>
</reference>
<dbReference type="PANTHER" id="PTHR28243:SF1">
    <property type="entry name" value="PYRIDOXAMINE 5'-PHOSPHATE OXIDASE ALR4036 FAMILY FMN-BINDING DOMAIN-CONTAINING PROTEIN"/>
    <property type="match status" value="1"/>
</dbReference>
<feature type="domain" description="Pyridoxamine 5'-phosphate oxidase Alr4036 family FMN-binding" evidence="2">
    <location>
        <begin position="6"/>
        <end position="130"/>
    </location>
</feature>
<feature type="region of interest" description="Disordered" evidence="1">
    <location>
        <begin position="86"/>
        <end position="107"/>
    </location>
</feature>
<dbReference type="Pfam" id="PF12766">
    <property type="entry name" value="Pyridox_oxase_2"/>
    <property type="match status" value="1"/>
</dbReference>
<keyword evidence="4" id="KW-1185">Reference proteome</keyword>
<dbReference type="EMBL" id="NJEU01001454">
    <property type="protein sequence ID" value="PHH67124.1"/>
    <property type="molecule type" value="Genomic_DNA"/>
</dbReference>
<proteinExistence type="predicted"/>